<dbReference type="RefSeq" id="WP_379576672.1">
    <property type="nucleotide sequence ID" value="NZ_JBHUFV010000050.1"/>
</dbReference>
<organism evidence="3 4">
    <name type="scientific">Nonomuraea mangrovi</name>
    <dbReference type="NCBI Taxonomy" id="2316207"/>
    <lineage>
        <taxon>Bacteria</taxon>
        <taxon>Bacillati</taxon>
        <taxon>Actinomycetota</taxon>
        <taxon>Actinomycetes</taxon>
        <taxon>Streptosporangiales</taxon>
        <taxon>Streptosporangiaceae</taxon>
        <taxon>Nonomuraea</taxon>
    </lineage>
</organism>
<dbReference type="InterPro" id="IPR011032">
    <property type="entry name" value="GroES-like_sf"/>
</dbReference>
<dbReference type="Gene3D" id="3.40.50.720">
    <property type="entry name" value="NAD(P)-binding Rossmann-like Domain"/>
    <property type="match status" value="1"/>
</dbReference>
<dbReference type="SUPFAM" id="SSF51735">
    <property type="entry name" value="NAD(P)-binding Rossmann-fold domains"/>
    <property type="match status" value="1"/>
</dbReference>
<proteinExistence type="predicted"/>
<dbReference type="Pfam" id="PF00107">
    <property type="entry name" value="ADH_zinc_N"/>
    <property type="match status" value="1"/>
</dbReference>
<dbReference type="Proteomes" id="UP001597368">
    <property type="component" value="Unassembled WGS sequence"/>
</dbReference>
<dbReference type="InterPro" id="IPR036291">
    <property type="entry name" value="NAD(P)-bd_dom_sf"/>
</dbReference>
<feature type="domain" description="Enoyl reductase (ER)" evidence="2">
    <location>
        <begin position="5"/>
        <end position="296"/>
    </location>
</feature>
<evidence type="ECO:0000259" key="2">
    <source>
        <dbReference type="SMART" id="SM00829"/>
    </source>
</evidence>
<dbReference type="InterPro" id="IPR041694">
    <property type="entry name" value="ADH_N_2"/>
</dbReference>
<dbReference type="SUPFAM" id="SSF50129">
    <property type="entry name" value="GroES-like"/>
    <property type="match status" value="1"/>
</dbReference>
<dbReference type="SMART" id="SM00829">
    <property type="entry name" value="PKS_ER"/>
    <property type="match status" value="1"/>
</dbReference>
<evidence type="ECO:0000313" key="4">
    <source>
        <dbReference type="Proteomes" id="UP001597368"/>
    </source>
</evidence>
<dbReference type="CDD" id="cd05288">
    <property type="entry name" value="PGDH"/>
    <property type="match status" value="1"/>
</dbReference>
<gene>
    <name evidence="3" type="ORF">ACFSKW_33590</name>
</gene>
<reference evidence="4" key="1">
    <citation type="journal article" date="2019" name="Int. J. Syst. Evol. Microbiol.">
        <title>The Global Catalogue of Microorganisms (GCM) 10K type strain sequencing project: providing services to taxonomists for standard genome sequencing and annotation.</title>
        <authorList>
            <consortium name="The Broad Institute Genomics Platform"/>
            <consortium name="The Broad Institute Genome Sequencing Center for Infectious Disease"/>
            <person name="Wu L."/>
            <person name="Ma J."/>
        </authorList>
    </citation>
    <scope>NUCLEOTIDE SEQUENCE [LARGE SCALE GENOMIC DNA]</scope>
    <source>
        <strain evidence="4">ICMP 6774ER</strain>
    </source>
</reference>
<dbReference type="InterPro" id="IPR045010">
    <property type="entry name" value="MDR_fam"/>
</dbReference>
<dbReference type="PANTHER" id="PTHR43205:SF7">
    <property type="entry name" value="PROSTAGLANDIN REDUCTASE 1"/>
    <property type="match status" value="1"/>
</dbReference>
<evidence type="ECO:0000313" key="3">
    <source>
        <dbReference type="EMBL" id="MFD1936417.1"/>
    </source>
</evidence>
<name>A0ABW4T645_9ACTN</name>
<evidence type="ECO:0000256" key="1">
    <source>
        <dbReference type="ARBA" id="ARBA00023002"/>
    </source>
</evidence>
<dbReference type="Gene3D" id="3.90.180.10">
    <property type="entry name" value="Medium-chain alcohol dehydrogenases, catalytic domain"/>
    <property type="match status" value="1"/>
</dbReference>
<comment type="caution">
    <text evidence="3">The sequence shown here is derived from an EMBL/GenBank/DDBJ whole genome shotgun (WGS) entry which is preliminary data.</text>
</comment>
<dbReference type="PANTHER" id="PTHR43205">
    <property type="entry name" value="PROSTAGLANDIN REDUCTASE"/>
    <property type="match status" value="1"/>
</dbReference>
<keyword evidence="1" id="KW-0560">Oxidoreductase</keyword>
<protein>
    <submittedName>
        <fullName evidence="3">Zinc-binding dehydrogenase</fullName>
    </submittedName>
</protein>
<dbReference type="Pfam" id="PF16884">
    <property type="entry name" value="ADH_N_2"/>
    <property type="match status" value="1"/>
</dbReference>
<dbReference type="InterPro" id="IPR020843">
    <property type="entry name" value="ER"/>
</dbReference>
<accession>A0ABW4T645</accession>
<sequence length="298" mass="31088">MREVRLAAPLAIVDAPLQQPGPGQVLIRNRHLALRAAMGLLMTGRDDLPMPAYRHGEVMWGPAVGEVVAGDLPPGTLVAHHLGWREYALLDATAVTPISGDPLAHLAQAETAYVGLVAAAELREGDTVLVSSAAGSIGTMAGQIARLKGAKRVIGSVGSPAKAAWLVDELGFDAAYDYHEEAVEEGIDVYFDSVGGTQLATAVEVANPGARFALCGALSGQTVALDTMTVIGRRISLRGFTAADHPGVVARAREEIVAWRREGLLAVPVTRYDGLDQAPGALADLLAGRLTGTVIVDL</sequence>
<keyword evidence="4" id="KW-1185">Reference proteome</keyword>
<dbReference type="EMBL" id="JBHUFV010000050">
    <property type="protein sequence ID" value="MFD1936417.1"/>
    <property type="molecule type" value="Genomic_DNA"/>
</dbReference>
<dbReference type="InterPro" id="IPR013149">
    <property type="entry name" value="ADH-like_C"/>
</dbReference>